<organism evidence="4 5">
    <name type="scientific">Trinickia terrae</name>
    <dbReference type="NCBI Taxonomy" id="2571161"/>
    <lineage>
        <taxon>Bacteria</taxon>
        <taxon>Pseudomonadati</taxon>
        <taxon>Pseudomonadota</taxon>
        <taxon>Betaproteobacteria</taxon>
        <taxon>Burkholderiales</taxon>
        <taxon>Burkholderiaceae</taxon>
        <taxon>Trinickia</taxon>
    </lineage>
</organism>
<comment type="caution">
    <text evidence="4">The sequence shown here is derived from an EMBL/GenBank/DDBJ whole genome shotgun (WGS) entry which is preliminary data.</text>
</comment>
<dbReference type="InterPro" id="IPR036291">
    <property type="entry name" value="NAD(P)-bd_dom_sf"/>
</dbReference>
<dbReference type="InterPro" id="IPR002347">
    <property type="entry name" value="SDR_fam"/>
</dbReference>
<evidence type="ECO:0000256" key="3">
    <source>
        <dbReference type="RuleBase" id="RU000363"/>
    </source>
</evidence>
<dbReference type="AlphaFoldDB" id="A0A4U1I283"/>
<evidence type="ECO:0000256" key="2">
    <source>
        <dbReference type="ARBA" id="ARBA00023002"/>
    </source>
</evidence>
<dbReference type="PRINTS" id="PR00080">
    <property type="entry name" value="SDRFAMILY"/>
</dbReference>
<dbReference type="OrthoDB" id="4690547at2"/>
<name>A0A4U1I283_9BURK</name>
<dbReference type="NCBIfam" id="NF004843">
    <property type="entry name" value="PRK06194.1"/>
    <property type="match status" value="1"/>
</dbReference>
<evidence type="ECO:0000313" key="5">
    <source>
        <dbReference type="Proteomes" id="UP000305539"/>
    </source>
</evidence>
<sequence length="301" mass="32338">MKDFNGKAAVVTGAGSGFGREFARAGAALGMKLVLADVQQDALDGTVREIEALGAEAIARRVDVSRSEEVEALADAAFSRFGAVHLLFNNAGVGGSGGLLWEGSVRDWQWTLGVNLWGVLHGVRAFVPRMLAEARQDPAYRGHIVNTASMAGLVNAPMMGSYNVSKHAVVSLSETLFQDLMLASEQVRCSVLCPYFVPTGITHSERNRPAELTDPGSLTRSQQVAKAMNEKAVSSSRVSAEQIAQMTFDAIRDERFYIYSHPHRLAGVESRMTDLLAARNPADPLAAQPEVRAALEKAARG</sequence>
<evidence type="ECO:0000256" key="1">
    <source>
        <dbReference type="ARBA" id="ARBA00006484"/>
    </source>
</evidence>
<keyword evidence="5" id="KW-1185">Reference proteome</keyword>
<dbReference type="PANTHER" id="PTHR24322">
    <property type="entry name" value="PKSB"/>
    <property type="match status" value="1"/>
</dbReference>
<comment type="similarity">
    <text evidence="1 3">Belongs to the short-chain dehydrogenases/reductases (SDR) family.</text>
</comment>
<protein>
    <submittedName>
        <fullName evidence="4">SDR family oxidoreductase</fullName>
    </submittedName>
</protein>
<dbReference type="GO" id="GO:0016616">
    <property type="term" value="F:oxidoreductase activity, acting on the CH-OH group of donors, NAD or NADP as acceptor"/>
    <property type="evidence" value="ECO:0007669"/>
    <property type="project" value="TreeGrafter"/>
</dbReference>
<proteinExistence type="inferred from homology"/>
<dbReference type="Gene3D" id="3.40.50.720">
    <property type="entry name" value="NAD(P)-binding Rossmann-like Domain"/>
    <property type="match status" value="1"/>
</dbReference>
<dbReference type="RefSeq" id="WP_136896496.1">
    <property type="nucleotide sequence ID" value="NZ_SWJE01000009.1"/>
</dbReference>
<accession>A0A4U1I283</accession>
<dbReference type="PANTHER" id="PTHR24322:SF736">
    <property type="entry name" value="RETINOL DEHYDROGENASE 10"/>
    <property type="match status" value="1"/>
</dbReference>
<keyword evidence="2" id="KW-0560">Oxidoreductase</keyword>
<gene>
    <name evidence="4" type="ORF">FAZ69_18320</name>
</gene>
<dbReference type="PRINTS" id="PR00081">
    <property type="entry name" value="GDHRDH"/>
</dbReference>
<dbReference type="EMBL" id="SWJE01000009">
    <property type="protein sequence ID" value="TKC87287.1"/>
    <property type="molecule type" value="Genomic_DNA"/>
</dbReference>
<dbReference type="CDD" id="cd05233">
    <property type="entry name" value="SDR_c"/>
    <property type="match status" value="1"/>
</dbReference>
<dbReference type="Proteomes" id="UP000305539">
    <property type="component" value="Unassembled WGS sequence"/>
</dbReference>
<evidence type="ECO:0000313" key="4">
    <source>
        <dbReference type="EMBL" id="TKC87287.1"/>
    </source>
</evidence>
<dbReference type="SUPFAM" id="SSF51735">
    <property type="entry name" value="NAD(P)-binding Rossmann-fold domains"/>
    <property type="match status" value="1"/>
</dbReference>
<dbReference type="Pfam" id="PF00106">
    <property type="entry name" value="adh_short"/>
    <property type="match status" value="1"/>
</dbReference>
<reference evidence="4 5" key="1">
    <citation type="submission" date="2019-04" db="EMBL/GenBank/DDBJ databases">
        <title>Trinickia sp. 7GSK02, isolated from subtropical forest soil.</title>
        <authorList>
            <person name="Gao Z.-H."/>
            <person name="Qiu L.-H."/>
        </authorList>
    </citation>
    <scope>NUCLEOTIDE SEQUENCE [LARGE SCALE GENOMIC DNA]</scope>
    <source>
        <strain evidence="4 5">7GSK02</strain>
    </source>
</reference>